<proteinExistence type="predicted"/>
<dbReference type="Proteomes" id="UP000562492">
    <property type="component" value="Unassembled WGS sequence"/>
</dbReference>
<comment type="caution">
    <text evidence="1">The sequence shown here is derived from an EMBL/GenBank/DDBJ whole genome shotgun (WGS) entry which is preliminary data.</text>
</comment>
<gene>
    <name evidence="1" type="ORF">HNP33_003754</name>
</gene>
<evidence type="ECO:0000313" key="2">
    <source>
        <dbReference type="Proteomes" id="UP000562492"/>
    </source>
</evidence>
<protein>
    <submittedName>
        <fullName evidence="1">Uncharacterized protein</fullName>
    </submittedName>
</protein>
<organism evidence="1 2">
    <name type="scientific">Comamonas odontotermitis</name>
    <dbReference type="NCBI Taxonomy" id="379895"/>
    <lineage>
        <taxon>Bacteria</taxon>
        <taxon>Pseudomonadati</taxon>
        <taxon>Pseudomonadota</taxon>
        <taxon>Betaproteobacteria</taxon>
        <taxon>Burkholderiales</taxon>
        <taxon>Comamonadaceae</taxon>
        <taxon>Comamonas</taxon>
    </lineage>
</organism>
<dbReference type="EMBL" id="JACHKZ010000034">
    <property type="protein sequence ID" value="MBB6579638.1"/>
    <property type="molecule type" value="Genomic_DNA"/>
</dbReference>
<name>A0ABR6RKC8_9BURK</name>
<evidence type="ECO:0000313" key="1">
    <source>
        <dbReference type="EMBL" id="MBB6579638.1"/>
    </source>
</evidence>
<keyword evidence="2" id="KW-1185">Reference proteome</keyword>
<accession>A0ABR6RKC8</accession>
<dbReference type="RefSeq" id="WP_184711183.1">
    <property type="nucleotide sequence ID" value="NZ_JACHKZ010000034.1"/>
</dbReference>
<reference evidence="1 2" key="1">
    <citation type="submission" date="2020-08" db="EMBL/GenBank/DDBJ databases">
        <title>Functional genomics of gut bacteria from endangered species of beetles.</title>
        <authorList>
            <person name="Carlos-Shanley C."/>
        </authorList>
    </citation>
    <scope>NUCLEOTIDE SEQUENCE [LARGE SCALE GENOMIC DNA]</scope>
    <source>
        <strain evidence="1 2">S00124</strain>
    </source>
</reference>
<sequence>MTDDERRAYLSKIQQEGEASFRPGWPMDRRYPYDSPEYKAFEAGWKKVGSYQAAVPMPSWMQNPVPYKPPAKFNAYAEARGKSQPED</sequence>